<dbReference type="OrthoDB" id="4732610at2759"/>
<protein>
    <submittedName>
        <fullName evidence="1">Uncharacterized protein</fullName>
    </submittedName>
</protein>
<dbReference type="AlphaFoldDB" id="K3VXZ6"/>
<sequence length="517" mass="56772">MSVYPDNPNRESRVKQLITQTSTLQSSFVDVEKQLKKITDDTEQVVNELSHRAGYPSVEQYIQASKNALTPAQKANYQAMCDSLVANNSPLKNSQLMFGAVGAIGFIMKMGVPKIVSIYCKFSGFVHGMYGILRGLVLMFKGAFHDGWTMIRTFATLIKGNYSRAIHVGEDITTKTASSLRWLNRAGKVLQWAGIFAEIGMFIYTVVQGAADKEKLQAAIIECCCTRFGVKKIQLLMNQTLTWTSKVAGIVTSMNFLQKKMEKQKQNPPAKASMVITEDDIAEEMRTGVDELLTKFDDELGHCNPDEVVFGELALLDDDKSSGEKAWTVEDPSLKEMKEWIDKHPLKDDKGNPIPIEGPAFKDIGLKWANFKVTAAKESSQAKFVGENNSDKGQRFKALHISFPVGDAAPTALFTGKNFIQKGNTTGNDVSVEISGVGGVTGLGQDFTPQFKEEDNCIKINILPAAGAECITLPSKASINVLFTGKTGNAGSTACLVREEWFPFGDKSWEDVIVDKA</sequence>
<dbReference type="Proteomes" id="UP000007978">
    <property type="component" value="Chromosome 1"/>
</dbReference>
<name>K3VXZ6_FUSPC</name>
<organism evidence="1 2">
    <name type="scientific">Fusarium pseudograminearum (strain CS3096)</name>
    <name type="common">Wheat and barley crown-rot fungus</name>
    <dbReference type="NCBI Taxonomy" id="1028729"/>
    <lineage>
        <taxon>Eukaryota</taxon>
        <taxon>Fungi</taxon>
        <taxon>Dikarya</taxon>
        <taxon>Ascomycota</taxon>
        <taxon>Pezizomycotina</taxon>
        <taxon>Sordariomycetes</taxon>
        <taxon>Hypocreomycetidae</taxon>
        <taxon>Hypocreales</taxon>
        <taxon>Nectriaceae</taxon>
        <taxon>Fusarium</taxon>
    </lineage>
</organism>
<reference evidence="1 2" key="1">
    <citation type="journal article" date="2012" name="PLoS Pathog.">
        <title>Comparative pathogenomics reveals horizontally acquired novel virulence genes in fungi infecting cereal hosts.</title>
        <authorList>
            <person name="Gardiner D.M."/>
            <person name="McDonald M.C."/>
            <person name="Covarelli L."/>
            <person name="Solomon P.S."/>
            <person name="Rusu A.G."/>
            <person name="Marshall M."/>
            <person name="Kazan K."/>
            <person name="Chakraborty S."/>
            <person name="McDonald B.A."/>
            <person name="Manners J.M."/>
        </authorList>
    </citation>
    <scope>NUCLEOTIDE SEQUENCE [LARGE SCALE GENOMIC DNA]</scope>
    <source>
        <strain evidence="1 2">CS3096</strain>
    </source>
</reference>
<dbReference type="RefSeq" id="XP_009261473.1">
    <property type="nucleotide sequence ID" value="XM_009263198.1"/>
</dbReference>
<dbReference type="eggNOG" id="ENOG502TGJ9">
    <property type="taxonomic scope" value="Eukaryota"/>
</dbReference>
<dbReference type="KEGG" id="fpu:FPSE_10081"/>
<comment type="caution">
    <text evidence="1">The sequence shown here is derived from an EMBL/GenBank/DDBJ whole genome shotgun (WGS) entry which is preliminary data.</text>
</comment>
<evidence type="ECO:0000313" key="1">
    <source>
        <dbReference type="EMBL" id="EKJ69765.1"/>
    </source>
</evidence>
<dbReference type="EMBL" id="AFNW01000328">
    <property type="protein sequence ID" value="EKJ69765.1"/>
    <property type="molecule type" value="Genomic_DNA"/>
</dbReference>
<dbReference type="HOGENOM" id="CLU_526792_0_0_1"/>
<accession>K3VXZ6</accession>
<keyword evidence="2" id="KW-1185">Reference proteome</keyword>
<dbReference type="GeneID" id="20368698"/>
<evidence type="ECO:0000313" key="2">
    <source>
        <dbReference type="Proteomes" id="UP000007978"/>
    </source>
</evidence>
<proteinExistence type="predicted"/>
<gene>
    <name evidence="1" type="ORF">FPSE_10081</name>
</gene>